<keyword evidence="3" id="KW-1185">Reference proteome</keyword>
<keyword evidence="2" id="KW-0472">Membrane</keyword>
<feature type="transmembrane region" description="Helical" evidence="2">
    <location>
        <begin position="29"/>
        <end position="46"/>
    </location>
</feature>
<reference evidence="3" key="1">
    <citation type="submission" date="2014-07" db="EMBL/GenBank/DDBJ databases">
        <authorList>
            <person name="Martin A.A"/>
            <person name="De Silva N."/>
        </authorList>
    </citation>
    <scope>NUCLEOTIDE SEQUENCE</scope>
</reference>
<feature type="region of interest" description="Disordered" evidence="1">
    <location>
        <begin position="70"/>
        <end position="90"/>
    </location>
</feature>
<protein>
    <submittedName>
        <fullName evidence="4">Transmembrane protein</fullName>
    </submittedName>
</protein>
<feature type="region of interest" description="Disordered" evidence="1">
    <location>
        <begin position="1"/>
        <end position="22"/>
    </location>
</feature>
<dbReference type="AlphaFoldDB" id="A0A0K0EYH9"/>
<keyword evidence="2" id="KW-0812">Transmembrane</keyword>
<organism evidence="3 4">
    <name type="scientific">Strongyloides venezuelensis</name>
    <name type="common">Threadworm</name>
    <dbReference type="NCBI Taxonomy" id="75913"/>
    <lineage>
        <taxon>Eukaryota</taxon>
        <taxon>Metazoa</taxon>
        <taxon>Ecdysozoa</taxon>
        <taxon>Nematoda</taxon>
        <taxon>Chromadorea</taxon>
        <taxon>Rhabditida</taxon>
        <taxon>Tylenchina</taxon>
        <taxon>Panagrolaimomorpha</taxon>
        <taxon>Strongyloidoidea</taxon>
        <taxon>Strongyloididae</taxon>
        <taxon>Strongyloides</taxon>
    </lineage>
</organism>
<reference evidence="4" key="2">
    <citation type="submission" date="2015-08" db="UniProtKB">
        <authorList>
            <consortium name="WormBaseParasite"/>
        </authorList>
    </citation>
    <scope>IDENTIFICATION</scope>
</reference>
<evidence type="ECO:0000256" key="1">
    <source>
        <dbReference type="SAM" id="MobiDB-lite"/>
    </source>
</evidence>
<evidence type="ECO:0000256" key="2">
    <source>
        <dbReference type="SAM" id="Phobius"/>
    </source>
</evidence>
<keyword evidence="2" id="KW-1133">Transmembrane helix</keyword>
<accession>A0A0K0EYH9</accession>
<feature type="compositionally biased region" description="Basic and acidic residues" evidence="1">
    <location>
        <begin position="73"/>
        <end position="90"/>
    </location>
</feature>
<dbReference type="Proteomes" id="UP000035680">
    <property type="component" value="Unassembled WGS sequence"/>
</dbReference>
<evidence type="ECO:0000313" key="3">
    <source>
        <dbReference type="Proteomes" id="UP000035680"/>
    </source>
</evidence>
<evidence type="ECO:0000313" key="4">
    <source>
        <dbReference type="WBParaSite" id="SVE_0158700.1"/>
    </source>
</evidence>
<dbReference type="WBParaSite" id="SVE_0158700.1">
    <property type="protein sequence ID" value="SVE_0158700.1"/>
    <property type="gene ID" value="SVE_0158700"/>
</dbReference>
<sequence length="90" mass="10784">MCLEKNLREMSGTTSIPPPPPTKMYGKRVFFATCIFSAITIALVMWDEKQQRERRQVSVKYRMLNQQQQSNMEDYKLQKQKYEEYKESHS</sequence>
<name>A0A0K0EYH9_STRVS</name>
<proteinExistence type="predicted"/>